<dbReference type="EMBL" id="JBHSFY010000003">
    <property type="protein sequence ID" value="MFC4476484.1"/>
    <property type="molecule type" value="Genomic_DNA"/>
</dbReference>
<sequence length="175" mass="20743">MEKKFFNVAISLIVFLLFTNCEKKSNLEESVYFVENIKQIEDSIVKLKTYSAELVICSLRKTPHHAIITLAIYDKPYLVETGYKYREIQGVHVLFLDPNEKLTNREIPKELLKKNIIKFDGQSYNFDPPYYEFIFCENDFSSIKCFDNIMIDDIMQEYRKKRKAFSEDMLGEKCN</sequence>
<organism evidence="1 2">
    <name type="scientific">Flavobacterium chungangensis</name>
    <dbReference type="NCBI Taxonomy" id="2708132"/>
    <lineage>
        <taxon>Bacteria</taxon>
        <taxon>Pseudomonadati</taxon>
        <taxon>Bacteroidota</taxon>
        <taxon>Flavobacteriia</taxon>
        <taxon>Flavobacteriales</taxon>
        <taxon>Flavobacteriaceae</taxon>
        <taxon>Flavobacterium</taxon>
    </lineage>
</organism>
<protein>
    <recommendedName>
        <fullName evidence="3">Lipoprotein</fullName>
    </recommendedName>
</protein>
<keyword evidence="2" id="KW-1185">Reference proteome</keyword>
<gene>
    <name evidence="1" type="ORF">ACFO3N_05360</name>
</gene>
<evidence type="ECO:0000313" key="1">
    <source>
        <dbReference type="EMBL" id="MFC4476484.1"/>
    </source>
</evidence>
<dbReference type="Proteomes" id="UP001596003">
    <property type="component" value="Unassembled WGS sequence"/>
</dbReference>
<dbReference type="RefSeq" id="WP_379795851.1">
    <property type="nucleotide sequence ID" value="NZ_JBHSFY010000003.1"/>
</dbReference>
<name>A0ABV8ZBU5_9FLAO</name>
<reference evidence="2" key="1">
    <citation type="journal article" date="2019" name="Int. J. Syst. Evol. Microbiol.">
        <title>The Global Catalogue of Microorganisms (GCM) 10K type strain sequencing project: providing services to taxonomists for standard genome sequencing and annotation.</title>
        <authorList>
            <consortium name="The Broad Institute Genomics Platform"/>
            <consortium name="The Broad Institute Genome Sequencing Center for Infectious Disease"/>
            <person name="Wu L."/>
            <person name="Ma J."/>
        </authorList>
    </citation>
    <scope>NUCLEOTIDE SEQUENCE [LARGE SCALE GENOMIC DNA]</scope>
    <source>
        <strain evidence="2">NBRC 103627</strain>
    </source>
</reference>
<accession>A0ABV8ZBU5</accession>
<evidence type="ECO:0008006" key="3">
    <source>
        <dbReference type="Google" id="ProtNLM"/>
    </source>
</evidence>
<evidence type="ECO:0000313" key="2">
    <source>
        <dbReference type="Proteomes" id="UP001596003"/>
    </source>
</evidence>
<comment type="caution">
    <text evidence="1">The sequence shown here is derived from an EMBL/GenBank/DDBJ whole genome shotgun (WGS) entry which is preliminary data.</text>
</comment>
<proteinExistence type="predicted"/>